<evidence type="ECO:0000259" key="1">
    <source>
        <dbReference type="PROSITE" id="PS50531"/>
    </source>
</evidence>
<dbReference type="InterPro" id="IPR017894">
    <property type="entry name" value="HTH_IS21_transposase_type"/>
</dbReference>
<evidence type="ECO:0000313" key="2">
    <source>
        <dbReference type="EMBL" id="MFC4517933.1"/>
    </source>
</evidence>
<dbReference type="InterPro" id="IPR002560">
    <property type="entry name" value="Transposase_DDE"/>
</dbReference>
<protein>
    <submittedName>
        <fullName evidence="2">ISL3 family transposase</fullName>
    </submittedName>
</protein>
<dbReference type="Pfam" id="PF01610">
    <property type="entry name" value="DDE_Tnp_ISL3"/>
    <property type="match status" value="2"/>
</dbReference>
<dbReference type="InterPro" id="IPR047951">
    <property type="entry name" value="Transpos_ISL3"/>
</dbReference>
<dbReference type="RefSeq" id="WP_417924337.1">
    <property type="nucleotide sequence ID" value="NZ_JBHSFS010000028.1"/>
</dbReference>
<dbReference type="PANTHER" id="PTHR33498:SF1">
    <property type="entry name" value="TRANSPOSASE FOR INSERTION SEQUENCE ELEMENT IS1557"/>
    <property type="match status" value="1"/>
</dbReference>
<keyword evidence="3" id="KW-1185">Reference proteome</keyword>
<dbReference type="NCBIfam" id="NF033550">
    <property type="entry name" value="transpos_ISL3"/>
    <property type="match status" value="1"/>
</dbReference>
<dbReference type="PANTHER" id="PTHR33498">
    <property type="entry name" value="TRANSPOSASE FOR INSERTION SEQUENCE ELEMENT IS1557"/>
    <property type="match status" value="1"/>
</dbReference>
<dbReference type="InterPro" id="IPR029261">
    <property type="entry name" value="Transposase_Znf"/>
</dbReference>
<comment type="caution">
    <text evidence="2">The sequence shown here is derived from an EMBL/GenBank/DDBJ whole genome shotgun (WGS) entry which is preliminary data.</text>
</comment>
<sequence>MADALLQDLWFRQTDGVVIDGIDTDDESVVIRARAQELQAACPSCGVLSGRVHSRYVRRLADSPVGGRRVVIELQVRRFRCRERGCTRATFAEQINGLTFRYGRRSSGLQSVLRQVALMLAGRAGARLVKTLTSVVSRSTLLRLVRALPDPEPATPRVLGVDEFALRKGHVYGTILVDIETRQPVDLLPGRSVATVAQWLTDHPGVEVICRDRSVAYAEAGRIGAPDATHVADRWHIWKNLAEAVEKTVVQHRALLRKPQDETPARPFMPADFAEPAPSAAPAGPRLTGRLSDRVRQQHVAVHDLLTQGMGLRAIARELSLARNTVRRLAHAGSPDELLVGQWTGRTSILDPHKPYLHQRWNEGCTNAAQLFAELRERGYQGGSTIVRQYVRRLREAFPHADVPRKPPSVRDVTSWITRHPDSLDADQAQQLKDVLARCPALDRAAEHVRAFADLMNNRNGRQLHHWIAKVQADDLPALHTFTAGLAQDLDAVVAGLSMSYSSGPVEGHNNKIKMLKRQMFGRASFDLLRKRVLLAARVLERGLV</sequence>
<dbReference type="EMBL" id="JBHSFS010000028">
    <property type="protein sequence ID" value="MFC4517933.1"/>
    <property type="molecule type" value="Genomic_DNA"/>
</dbReference>
<evidence type="ECO:0000313" key="3">
    <source>
        <dbReference type="Proteomes" id="UP001595990"/>
    </source>
</evidence>
<gene>
    <name evidence="2" type="ORF">ACFPEN_34260</name>
</gene>
<dbReference type="Pfam" id="PF14690">
    <property type="entry name" value="Zn_ribbon_ISL3"/>
    <property type="match status" value="1"/>
</dbReference>
<proteinExistence type="predicted"/>
<name>A0ABV9BVM4_9ACTN</name>
<dbReference type="PROSITE" id="PS50531">
    <property type="entry name" value="HTH_IS21"/>
    <property type="match status" value="1"/>
</dbReference>
<reference evidence="3" key="1">
    <citation type="journal article" date="2019" name="Int. J. Syst. Evol. Microbiol.">
        <title>The Global Catalogue of Microorganisms (GCM) 10K type strain sequencing project: providing services to taxonomists for standard genome sequencing and annotation.</title>
        <authorList>
            <consortium name="The Broad Institute Genomics Platform"/>
            <consortium name="The Broad Institute Genome Sequencing Center for Infectious Disease"/>
            <person name="Wu L."/>
            <person name="Ma J."/>
        </authorList>
    </citation>
    <scope>NUCLEOTIDE SEQUENCE [LARGE SCALE GENOMIC DNA]</scope>
    <source>
        <strain evidence="3">CECT 8064</strain>
    </source>
</reference>
<organism evidence="2 3">
    <name type="scientific">Streptomyces ehimensis</name>
    <dbReference type="NCBI Taxonomy" id="68195"/>
    <lineage>
        <taxon>Bacteria</taxon>
        <taxon>Bacillati</taxon>
        <taxon>Actinomycetota</taxon>
        <taxon>Actinomycetes</taxon>
        <taxon>Kitasatosporales</taxon>
        <taxon>Streptomycetaceae</taxon>
        <taxon>Streptomyces</taxon>
    </lineage>
</organism>
<feature type="domain" description="HTH IS21-type" evidence="1">
    <location>
        <begin position="297"/>
        <end position="361"/>
    </location>
</feature>
<dbReference type="Proteomes" id="UP001595990">
    <property type="component" value="Unassembled WGS sequence"/>
</dbReference>
<accession>A0ABV9BVM4</accession>